<reference evidence="6" key="1">
    <citation type="journal article" date="2019" name="Int. J. Syst. Evol. Microbiol.">
        <title>The Global Catalogue of Microorganisms (GCM) 10K type strain sequencing project: providing services to taxonomists for standard genome sequencing and annotation.</title>
        <authorList>
            <consortium name="The Broad Institute Genomics Platform"/>
            <consortium name="The Broad Institute Genome Sequencing Center for Infectious Disease"/>
            <person name="Wu L."/>
            <person name="Ma J."/>
        </authorList>
    </citation>
    <scope>NUCLEOTIDE SEQUENCE [LARGE SCALE GENOMIC DNA]</scope>
    <source>
        <strain evidence="6">JCM 9458</strain>
    </source>
</reference>
<evidence type="ECO:0000313" key="6">
    <source>
        <dbReference type="Proteomes" id="UP001501676"/>
    </source>
</evidence>
<keyword evidence="3" id="KW-0812">Transmembrane</keyword>
<dbReference type="InterPro" id="IPR029058">
    <property type="entry name" value="AB_hydrolase_fold"/>
</dbReference>
<gene>
    <name evidence="5" type="ORF">GCM10020369_45060</name>
</gene>
<feature type="domain" description="Serine aminopeptidase S33" evidence="4">
    <location>
        <begin position="116"/>
        <end position="221"/>
    </location>
</feature>
<organism evidence="5 6">
    <name type="scientific">Cryptosporangium minutisporangium</name>
    <dbReference type="NCBI Taxonomy" id="113569"/>
    <lineage>
        <taxon>Bacteria</taxon>
        <taxon>Bacillati</taxon>
        <taxon>Actinomycetota</taxon>
        <taxon>Actinomycetes</taxon>
        <taxon>Cryptosporangiales</taxon>
        <taxon>Cryptosporangiaceae</taxon>
        <taxon>Cryptosporangium</taxon>
    </lineage>
</organism>
<comment type="caution">
    <text evidence="5">The sequence shown here is derived from an EMBL/GenBank/DDBJ whole genome shotgun (WGS) entry which is preliminary data.</text>
</comment>
<dbReference type="Pfam" id="PF12146">
    <property type="entry name" value="Hydrolase_4"/>
    <property type="match status" value="1"/>
</dbReference>
<accession>A0ABP6T276</accession>
<keyword evidence="3" id="KW-0472">Membrane</keyword>
<dbReference type="SUPFAM" id="SSF53474">
    <property type="entry name" value="alpha/beta-Hydrolases"/>
    <property type="match status" value="1"/>
</dbReference>
<evidence type="ECO:0000256" key="3">
    <source>
        <dbReference type="SAM" id="Phobius"/>
    </source>
</evidence>
<evidence type="ECO:0000256" key="2">
    <source>
        <dbReference type="ARBA" id="ARBA00022801"/>
    </source>
</evidence>
<dbReference type="EMBL" id="BAAAYN010000029">
    <property type="protein sequence ID" value="GAA3390580.1"/>
    <property type="molecule type" value="Genomic_DNA"/>
</dbReference>
<dbReference type="PANTHER" id="PTHR22946">
    <property type="entry name" value="DIENELACTONE HYDROLASE DOMAIN-CONTAINING PROTEIN-RELATED"/>
    <property type="match status" value="1"/>
</dbReference>
<protein>
    <recommendedName>
        <fullName evidence="4">Serine aminopeptidase S33 domain-containing protein</fullName>
    </recommendedName>
</protein>
<feature type="transmembrane region" description="Helical" evidence="3">
    <location>
        <begin position="346"/>
        <end position="366"/>
    </location>
</feature>
<dbReference type="InterPro" id="IPR050261">
    <property type="entry name" value="FrsA_esterase"/>
</dbReference>
<sequence>MELLVESVGSAVVGVAPAGVPAHTLGRATERKNPLQVSLLASNLTALPVRSGVLITRALRVRAAVAVAVVAALLAAAGVWLLASAGGPTTRHHVVVDGVPLDVVRPAAATGRRPGVVVAHGFAGSARLMAPLGDTLAARGYVVVLLDFTGHGAHRSALPSGDDGVAARRSDLDTALAHLRGLPNVDPTRVALVGHSMGAGAVTRYAAEHPEITDTVAISLPDASEATPDRPARLLLLVGGLEFTGFRDAAKEAAEGGAVREAVVVPGVEHISILYAPRTHREIVDRLDESLGGPFTDDAAPSPLRRAGGAGLLLIALLIGLYPVARLLFGPAVSGWPSFAVPRFGRVLAVTAVAAVVAALVAPFLPTTRLPLAVGGFVVGFTGVAAGVMLVGARVRRVDRSSRLPAGVPSERSGTLRWALAGLVLVLYAAVAIGVPLHLGVTYAIPGGARWWLLAFVWAGFGVLAYAAERLTGGNSVGVLATSAVVTVALTAAALVGLAPGFVLLVVPLLAVLLVWQVIWSAMLHRFAAPYWLITLVGSMVVAWPVATALPVVG</sequence>
<keyword evidence="3" id="KW-1133">Transmembrane helix</keyword>
<name>A0ABP6T276_9ACTN</name>
<comment type="similarity">
    <text evidence="1">Belongs to the AB hydrolase superfamily.</text>
</comment>
<feature type="transmembrane region" description="Helical" evidence="3">
    <location>
        <begin position="502"/>
        <end position="524"/>
    </location>
</feature>
<dbReference type="Proteomes" id="UP001501676">
    <property type="component" value="Unassembled WGS sequence"/>
</dbReference>
<feature type="transmembrane region" description="Helical" evidence="3">
    <location>
        <begin position="451"/>
        <end position="468"/>
    </location>
</feature>
<dbReference type="InterPro" id="IPR022742">
    <property type="entry name" value="Hydrolase_4"/>
</dbReference>
<feature type="transmembrane region" description="Helical" evidence="3">
    <location>
        <begin position="477"/>
        <end position="496"/>
    </location>
</feature>
<dbReference type="Gene3D" id="3.40.50.1820">
    <property type="entry name" value="alpha/beta hydrolase"/>
    <property type="match status" value="1"/>
</dbReference>
<feature type="transmembrane region" description="Helical" evidence="3">
    <location>
        <begin position="416"/>
        <end position="439"/>
    </location>
</feature>
<proteinExistence type="inferred from homology"/>
<feature type="transmembrane region" description="Helical" evidence="3">
    <location>
        <begin position="531"/>
        <end position="553"/>
    </location>
</feature>
<keyword evidence="2" id="KW-0378">Hydrolase</keyword>
<dbReference type="PANTHER" id="PTHR22946:SF9">
    <property type="entry name" value="POLYKETIDE TRANSFERASE AF380"/>
    <property type="match status" value="1"/>
</dbReference>
<feature type="transmembrane region" description="Helical" evidence="3">
    <location>
        <begin position="307"/>
        <end position="325"/>
    </location>
</feature>
<feature type="transmembrane region" description="Helical" evidence="3">
    <location>
        <begin position="63"/>
        <end position="83"/>
    </location>
</feature>
<evidence type="ECO:0000313" key="5">
    <source>
        <dbReference type="EMBL" id="GAA3390580.1"/>
    </source>
</evidence>
<feature type="transmembrane region" description="Helical" evidence="3">
    <location>
        <begin position="372"/>
        <end position="395"/>
    </location>
</feature>
<keyword evidence="6" id="KW-1185">Reference proteome</keyword>
<evidence type="ECO:0000259" key="4">
    <source>
        <dbReference type="Pfam" id="PF12146"/>
    </source>
</evidence>
<evidence type="ECO:0000256" key="1">
    <source>
        <dbReference type="ARBA" id="ARBA00008645"/>
    </source>
</evidence>